<accession>A0A9N9KDG0</accession>
<protein>
    <submittedName>
        <fullName evidence="2">18770_t:CDS:1</fullName>
    </submittedName>
</protein>
<keyword evidence="3" id="KW-1185">Reference proteome</keyword>
<sequence length="97" mass="10872">MSDQLDLIIGQLQEEVEQFTADLARDDSESNKITEKNTDLDIEYFQEELSKISLSLKLKRSPTNQSTISTTNKSSATAETTLPPQRQSLNHNNNSVS</sequence>
<reference evidence="2" key="1">
    <citation type="submission" date="2021-06" db="EMBL/GenBank/DDBJ databases">
        <authorList>
            <person name="Kallberg Y."/>
            <person name="Tangrot J."/>
            <person name="Rosling A."/>
        </authorList>
    </citation>
    <scope>NUCLEOTIDE SEQUENCE</scope>
    <source>
        <strain evidence="2">MA453B</strain>
    </source>
</reference>
<comment type="caution">
    <text evidence="2">The sequence shown here is derived from an EMBL/GenBank/DDBJ whole genome shotgun (WGS) entry which is preliminary data.</text>
</comment>
<name>A0A9N9KDG0_9GLOM</name>
<dbReference type="Proteomes" id="UP000789405">
    <property type="component" value="Unassembled WGS sequence"/>
</dbReference>
<dbReference type="OrthoDB" id="10625659at2759"/>
<dbReference type="EMBL" id="CAJVPY010058924">
    <property type="protein sequence ID" value="CAG8820147.1"/>
    <property type="molecule type" value="Genomic_DNA"/>
</dbReference>
<evidence type="ECO:0000256" key="1">
    <source>
        <dbReference type="SAM" id="MobiDB-lite"/>
    </source>
</evidence>
<gene>
    <name evidence="2" type="ORF">DERYTH_LOCUS26899</name>
</gene>
<organism evidence="2 3">
    <name type="scientific">Dentiscutata erythropus</name>
    <dbReference type="NCBI Taxonomy" id="1348616"/>
    <lineage>
        <taxon>Eukaryota</taxon>
        <taxon>Fungi</taxon>
        <taxon>Fungi incertae sedis</taxon>
        <taxon>Mucoromycota</taxon>
        <taxon>Glomeromycotina</taxon>
        <taxon>Glomeromycetes</taxon>
        <taxon>Diversisporales</taxon>
        <taxon>Gigasporaceae</taxon>
        <taxon>Dentiscutata</taxon>
    </lineage>
</organism>
<proteinExistence type="predicted"/>
<feature type="region of interest" description="Disordered" evidence="1">
    <location>
        <begin position="60"/>
        <end position="97"/>
    </location>
</feature>
<dbReference type="AlphaFoldDB" id="A0A9N9KDG0"/>
<feature type="compositionally biased region" description="Polar residues" evidence="1">
    <location>
        <begin position="62"/>
        <end position="97"/>
    </location>
</feature>
<feature type="non-terminal residue" evidence="2">
    <location>
        <position position="97"/>
    </location>
</feature>
<evidence type="ECO:0000313" key="2">
    <source>
        <dbReference type="EMBL" id="CAG8820147.1"/>
    </source>
</evidence>
<evidence type="ECO:0000313" key="3">
    <source>
        <dbReference type="Proteomes" id="UP000789405"/>
    </source>
</evidence>